<keyword evidence="5" id="KW-1185">Reference proteome</keyword>
<dbReference type="CTD" id="11201"/>
<dbReference type="InterPro" id="IPR036775">
    <property type="entry name" value="DNA_pol_Y-fam_lit_finger_sf"/>
</dbReference>
<dbReference type="Gene3D" id="6.10.250.1630">
    <property type="match status" value="2"/>
</dbReference>
<dbReference type="PROSITE" id="PS50173">
    <property type="entry name" value="UMUC"/>
    <property type="match status" value="1"/>
</dbReference>
<reference evidence="5" key="1">
    <citation type="journal article" date="2016" name="Nat. Commun.">
        <title>The channel catfish genome sequence provides insights into the evolution of scale formation in teleosts.</title>
        <authorList>
            <person name="Liu Z."/>
            <person name="Liu S."/>
            <person name="Yao J."/>
            <person name="Bao L."/>
            <person name="Zhang J."/>
            <person name="Li Y."/>
            <person name="Jiang C."/>
            <person name="Sun L."/>
            <person name="Wang R."/>
            <person name="Zhang Y."/>
            <person name="Zhou T."/>
            <person name="Zeng Q."/>
            <person name="Fu Q."/>
            <person name="Gao S."/>
            <person name="Li N."/>
            <person name="Koren S."/>
            <person name="Jiang Y."/>
            <person name="Zimin A."/>
            <person name="Xu P."/>
            <person name="Phillippy A.M."/>
            <person name="Geng X."/>
            <person name="Song L."/>
            <person name="Sun F."/>
            <person name="Li C."/>
            <person name="Wang X."/>
            <person name="Chen A."/>
            <person name="Jin Y."/>
            <person name="Yuan Z."/>
            <person name="Yang Y."/>
            <person name="Tan S."/>
            <person name="Peatman E."/>
            <person name="Lu J."/>
            <person name="Qin Z."/>
            <person name="Dunham R."/>
            <person name="Li Z."/>
            <person name="Sonstegard T."/>
            <person name="Feng J."/>
            <person name="Danzmann R.G."/>
            <person name="Schroeder S."/>
            <person name="Scheffler B."/>
            <person name="Duke M.V."/>
            <person name="Ballard L."/>
            <person name="Kucuktas H."/>
            <person name="Kaltenboeck L."/>
            <person name="Liu H."/>
            <person name="Armbruster J."/>
            <person name="Xie Y."/>
            <person name="Kirby M.L."/>
            <person name="Tian Y."/>
            <person name="Flanagan M.E."/>
            <person name="Mu W."/>
            <person name="Waldbieser G.C."/>
        </authorList>
    </citation>
    <scope>NUCLEOTIDE SEQUENCE [LARGE SCALE GENOMIC DNA]</scope>
    <source>
        <strain evidence="5">SDA103</strain>
    </source>
</reference>
<dbReference type="SUPFAM" id="SSF56672">
    <property type="entry name" value="DNA/RNA polymerases"/>
    <property type="match status" value="1"/>
</dbReference>
<dbReference type="InterPro" id="IPR043128">
    <property type="entry name" value="Rev_trsase/Diguanyl_cyclase"/>
</dbReference>
<dbReference type="Pfam" id="PF14377">
    <property type="entry name" value="UBM"/>
    <property type="match status" value="2"/>
</dbReference>
<dbReference type="InterPro" id="IPR025527">
    <property type="entry name" value="HUWE1/Rev1_UBM"/>
</dbReference>
<dbReference type="PANTHER" id="PTHR46404">
    <property type="entry name" value="DNA POLYMERASE IOTA"/>
    <property type="match status" value="1"/>
</dbReference>
<evidence type="ECO:0000256" key="3">
    <source>
        <dbReference type="SAM" id="MobiDB-lite"/>
    </source>
</evidence>
<dbReference type="Gene3D" id="3.30.1490.100">
    <property type="entry name" value="DNA polymerase, Y-family, little finger domain"/>
    <property type="match status" value="1"/>
</dbReference>
<dbReference type="FunFam" id="3.30.1490.100:FF:000003">
    <property type="entry name" value="Polymerase (DNA directed) iota"/>
    <property type="match status" value="1"/>
</dbReference>
<feature type="domain" description="UmuC" evidence="4">
    <location>
        <begin position="33"/>
        <end position="243"/>
    </location>
</feature>
<dbReference type="Pfam" id="PF00817">
    <property type="entry name" value="IMS"/>
    <property type="match status" value="1"/>
</dbReference>
<feature type="region of interest" description="Disordered" evidence="3">
    <location>
        <begin position="540"/>
        <end position="662"/>
    </location>
</feature>
<evidence type="ECO:0000313" key="5">
    <source>
        <dbReference type="Proteomes" id="UP000221080"/>
    </source>
</evidence>
<organism evidence="5 6">
    <name type="scientific">Ictalurus punctatus</name>
    <name type="common">Channel catfish</name>
    <name type="synonym">Silurus punctatus</name>
    <dbReference type="NCBI Taxonomy" id="7998"/>
    <lineage>
        <taxon>Eukaryota</taxon>
        <taxon>Metazoa</taxon>
        <taxon>Chordata</taxon>
        <taxon>Craniata</taxon>
        <taxon>Vertebrata</taxon>
        <taxon>Euteleostomi</taxon>
        <taxon>Actinopterygii</taxon>
        <taxon>Neopterygii</taxon>
        <taxon>Teleostei</taxon>
        <taxon>Ostariophysi</taxon>
        <taxon>Siluriformes</taxon>
        <taxon>Ictaluridae</taxon>
        <taxon>Ictalurus</taxon>
    </lineage>
</organism>
<feature type="region of interest" description="Disordered" evidence="3">
    <location>
        <begin position="454"/>
        <end position="523"/>
    </location>
</feature>
<dbReference type="GeneID" id="108255558"/>
<gene>
    <name evidence="6" type="primary">poli</name>
</gene>
<evidence type="ECO:0000313" key="6">
    <source>
        <dbReference type="RefSeq" id="XP_017307082.1"/>
    </source>
</evidence>
<dbReference type="Gene3D" id="3.30.70.270">
    <property type="match status" value="1"/>
</dbReference>
<dbReference type="InterPro" id="IPR001126">
    <property type="entry name" value="UmuC"/>
</dbReference>
<keyword evidence="2" id="KW-0808">Transferase</keyword>
<evidence type="ECO:0000259" key="4">
    <source>
        <dbReference type="PROSITE" id="PS50173"/>
    </source>
</evidence>
<dbReference type="AlphaFoldDB" id="A0A2D0PM23"/>
<dbReference type="GO" id="GO:0006281">
    <property type="term" value="P:DNA repair"/>
    <property type="evidence" value="ECO:0007669"/>
    <property type="project" value="InterPro"/>
</dbReference>
<name>A0A2D0PM23_ICTPU</name>
<dbReference type="InterPro" id="IPR017961">
    <property type="entry name" value="DNA_pol_Y-fam_little_finger"/>
</dbReference>
<dbReference type="Pfam" id="PF11799">
    <property type="entry name" value="IMS_C"/>
    <property type="match status" value="1"/>
</dbReference>
<dbReference type="STRING" id="7998.ENSIPUP00000034604"/>
<keyword evidence="1" id="KW-0237">DNA synthesis</keyword>
<dbReference type="GO" id="GO:0019985">
    <property type="term" value="P:translesion synthesis"/>
    <property type="evidence" value="ECO:0007669"/>
    <property type="project" value="TreeGrafter"/>
</dbReference>
<proteinExistence type="predicted"/>
<protein>
    <submittedName>
        <fullName evidence="6">DNA polymerase iota isoform X1</fullName>
    </submittedName>
</protein>
<dbReference type="SUPFAM" id="SSF100879">
    <property type="entry name" value="Lesion bypass DNA polymerase (Y-family), little finger domain"/>
    <property type="match status" value="1"/>
</dbReference>
<feature type="compositionally biased region" description="Basic and acidic residues" evidence="3">
    <location>
        <begin position="558"/>
        <end position="570"/>
    </location>
</feature>
<reference evidence="6" key="2">
    <citation type="submission" date="2025-08" db="UniProtKB">
        <authorList>
            <consortium name="RefSeq"/>
        </authorList>
    </citation>
    <scope>IDENTIFICATION</scope>
    <source>
        <tissue evidence="6">Blood</tissue>
    </source>
</reference>
<dbReference type="Gene3D" id="3.40.1170.60">
    <property type="match status" value="1"/>
</dbReference>
<feature type="compositionally biased region" description="Polar residues" evidence="3">
    <location>
        <begin position="454"/>
        <end position="468"/>
    </location>
</feature>
<dbReference type="KEGG" id="ipu:108255558"/>
<dbReference type="RefSeq" id="XP_017307082.1">
    <property type="nucleotide sequence ID" value="XM_017451593.3"/>
</dbReference>
<dbReference type="PANTHER" id="PTHR46404:SF1">
    <property type="entry name" value="DNA POLYMERASE IOTA"/>
    <property type="match status" value="1"/>
</dbReference>
<dbReference type="Gene3D" id="1.10.150.20">
    <property type="entry name" value="5' to 3' exonuclease, C-terminal subdomain"/>
    <property type="match status" value="1"/>
</dbReference>
<dbReference type="OMA" id="DCEFPGN"/>
<dbReference type="InterPro" id="IPR043502">
    <property type="entry name" value="DNA/RNA_pol_sf"/>
</dbReference>
<feature type="compositionally biased region" description="Low complexity" evidence="3">
    <location>
        <begin position="469"/>
        <end position="480"/>
    </location>
</feature>
<dbReference type="GO" id="GO:0003684">
    <property type="term" value="F:damaged DNA binding"/>
    <property type="evidence" value="ECO:0007669"/>
    <property type="project" value="InterPro"/>
</dbReference>
<sequence length="662" mass="73361">MESEDEEEVEDSEWITLDTGFPAGRVEDNPRVILHFDMDCFYAQVEMIRNPALRSKPVGVQQKYLVVTCNYMARAQGVTKMTSVEEALEKCPDLVLVRGEDLTFYREISYKVTELLMSYCPLVERLGLDENFVDVTEMVESRRRNTDISELSFVGHVYGHDVSGVAVQDHVSLALGSVIASELREAVFSRLGLTSCAGVASSKLLAKLVSGTFKPNQQTTLLPQSVSQLMSSLSGPRRTPGIGPRTAERLKALGVLSVRDLQLFPLRQLVCEFGEANAKRMQSLACGVDLSPVTPKGPPQSLSNEDSFMKISTLSEAESKISELLLSLSERMRKDGRLPQTMKLSLRRNGAPSRWFSRESRQGPIPTHTAHRIINGCMEAVPQLVSIAMKLLHKLVDVREPFHLTMLNVCFTNLQAKTSNRNTISSFFTSAHTHTHTSSTHSVCDAPSSFTQPETLCGTTNPQNNKQTSSSLSSSSSSSSPFIQRPIRAASSVPPVPERSDPTPDSRSVNIKDLPPDVDPDVFRALPPHIQMELVSGFQEDPVDRQERHSQSAPPSPRSDDLITQRRGESEEPGDVSAAERAPGGPDIPPNVDPYVFSQLPPDMQRELRTEWRRGKPTLKMSPKHTSRRITTTTTRDKRPAAKRSHSGSLLKYFKPSSDKRS</sequence>
<evidence type="ECO:0000256" key="2">
    <source>
        <dbReference type="ARBA" id="ARBA00022679"/>
    </source>
</evidence>
<dbReference type="Proteomes" id="UP000221080">
    <property type="component" value="Chromosome 22"/>
</dbReference>
<evidence type="ECO:0000256" key="1">
    <source>
        <dbReference type="ARBA" id="ARBA00022634"/>
    </source>
</evidence>
<dbReference type="GO" id="GO:0003887">
    <property type="term" value="F:DNA-directed DNA polymerase activity"/>
    <property type="evidence" value="ECO:0007669"/>
    <property type="project" value="TreeGrafter"/>
</dbReference>
<dbReference type="OrthoDB" id="447129at2759"/>
<dbReference type="FunFam" id="3.30.70.270:FF:000013">
    <property type="entry name" value="Polymerase (DNA directed) iota"/>
    <property type="match status" value="1"/>
</dbReference>
<accession>A0A2D0PM23</accession>
<dbReference type="FunFam" id="3.40.1170.60:FF:000021">
    <property type="entry name" value="DNA polymerase IV"/>
    <property type="match status" value="1"/>
</dbReference>
<feature type="compositionally biased region" description="Basic and acidic residues" evidence="3">
    <location>
        <begin position="604"/>
        <end position="614"/>
    </location>
</feature>